<comment type="caution">
    <text evidence="2">The sequence shown here is derived from an EMBL/GenBank/DDBJ whole genome shotgun (WGS) entry which is preliminary data.</text>
</comment>
<dbReference type="Proteomes" id="UP001557465">
    <property type="component" value="Unassembled WGS sequence"/>
</dbReference>
<protein>
    <submittedName>
        <fullName evidence="2">Uncharacterized protein</fullName>
    </submittedName>
</protein>
<reference evidence="2 3" key="1">
    <citation type="journal article" date="2011" name="Int. J. Syst. Evol. Microbiol.">
        <title>Zhongshania antarctica gen. nov., sp. nov. and Zhongshania guokunii sp. nov., gammaproteobacteria respectively isolated from coastal attached (fast) ice and surface seawater of the Antarctic.</title>
        <authorList>
            <person name="Li H.J."/>
            <person name="Zhang X.Y."/>
            <person name="Chen C.X."/>
            <person name="Zhang Y.J."/>
            <person name="Gao Z.M."/>
            <person name="Yu Y."/>
            <person name="Chen X.L."/>
            <person name="Chen B."/>
            <person name="Zhang Y.Z."/>
        </authorList>
    </citation>
    <scope>NUCLEOTIDE SEQUENCE [LARGE SCALE GENOMIC DNA]</scope>
    <source>
        <strain evidence="2 3">15-R06ZXC-3</strain>
    </source>
</reference>
<feature type="region of interest" description="Disordered" evidence="1">
    <location>
        <begin position="21"/>
        <end position="40"/>
    </location>
</feature>
<evidence type="ECO:0000313" key="3">
    <source>
        <dbReference type="Proteomes" id="UP001557465"/>
    </source>
</evidence>
<gene>
    <name evidence="2" type="ORF">AB4874_16025</name>
</gene>
<dbReference type="EMBL" id="JBFRYC010000012">
    <property type="protein sequence ID" value="MEX1663134.1"/>
    <property type="molecule type" value="Genomic_DNA"/>
</dbReference>
<accession>A0ABV3TPT6</accession>
<sequence length="40" mass="4581">MRKKPVSRAPAFGRARLVTRDRKPIPATTSIIVRQPHDKE</sequence>
<name>A0ABV3TPT6_9RHOB</name>
<keyword evidence="3" id="KW-1185">Reference proteome</keyword>
<evidence type="ECO:0000256" key="1">
    <source>
        <dbReference type="SAM" id="MobiDB-lite"/>
    </source>
</evidence>
<dbReference type="RefSeq" id="WP_368392726.1">
    <property type="nucleotide sequence ID" value="NZ_JBFRYC010000012.1"/>
</dbReference>
<organism evidence="2 3">
    <name type="scientific">Thioclava arctica</name>
    <dbReference type="NCBI Taxonomy" id="3238301"/>
    <lineage>
        <taxon>Bacteria</taxon>
        <taxon>Pseudomonadati</taxon>
        <taxon>Pseudomonadota</taxon>
        <taxon>Alphaproteobacteria</taxon>
        <taxon>Rhodobacterales</taxon>
        <taxon>Paracoccaceae</taxon>
        <taxon>Thioclava</taxon>
    </lineage>
</organism>
<proteinExistence type="predicted"/>
<evidence type="ECO:0000313" key="2">
    <source>
        <dbReference type="EMBL" id="MEX1663134.1"/>
    </source>
</evidence>